<dbReference type="STRING" id="553219.CAMSH0001_1003"/>
<dbReference type="AlphaFoldDB" id="C6RES0"/>
<dbReference type="eggNOG" id="ENOG5032PDM">
    <property type="taxonomic scope" value="Bacteria"/>
</dbReference>
<proteinExistence type="predicted"/>
<dbReference type="RefSeq" id="WP_002947659.1">
    <property type="nucleotide sequence ID" value="NZ_ACVQ01000015.1"/>
</dbReference>
<sequence>MNLNLKQKLFGNKLKKIVWSVVLFTAILCAAFIRIVPDFSTSRGFVIVSLSDYDKYKQGYCLKEDRILPKEELYKRVAGAYLDYDVKLYWMIDAYRLKTFGSLWSSRYEVAYYELENINLSNCFEVLEKYYQEGKTTEQILMKELKAKKTDPKKYLKINLKDTSVGFDRPIVMVDGGEKTVTGTLFLDKFAIFNGNYMQFNHSEYIYDTRENFIIVKKYYKERKNAVVGIGKGFKFDNCGNINYPLEENYLGGRDIEMR</sequence>
<evidence type="ECO:0000313" key="3">
    <source>
        <dbReference type="Proteomes" id="UP000003107"/>
    </source>
</evidence>
<gene>
    <name evidence="2" type="ORF">CAMSH0001_1003</name>
</gene>
<keyword evidence="3" id="KW-1185">Reference proteome</keyword>
<evidence type="ECO:0000313" key="2">
    <source>
        <dbReference type="EMBL" id="EET80164.1"/>
    </source>
</evidence>
<comment type="caution">
    <text evidence="2">The sequence shown here is derived from an EMBL/GenBank/DDBJ whole genome shotgun (WGS) entry which is preliminary data.</text>
</comment>
<reference evidence="2 3" key="1">
    <citation type="submission" date="2009-07" db="EMBL/GenBank/DDBJ databases">
        <authorList>
            <person name="Madupu R."/>
            <person name="Sebastian Y."/>
            <person name="Durkin A.S."/>
            <person name="Torralba M."/>
            <person name="Methe B."/>
            <person name="Sutton G.G."/>
            <person name="Strausberg R.L."/>
            <person name="Nelson K.E."/>
        </authorList>
    </citation>
    <scope>NUCLEOTIDE SEQUENCE [LARGE SCALE GENOMIC DNA]</scope>
    <source>
        <strain evidence="2 3">RM3277</strain>
    </source>
</reference>
<evidence type="ECO:0000256" key="1">
    <source>
        <dbReference type="SAM" id="Phobius"/>
    </source>
</evidence>
<accession>C6RES0</accession>
<keyword evidence="1" id="KW-0812">Transmembrane</keyword>
<keyword evidence="1" id="KW-1133">Transmembrane helix</keyword>
<keyword evidence="1" id="KW-0472">Membrane</keyword>
<protein>
    <submittedName>
        <fullName evidence="2">Uncharacterized protein</fullName>
    </submittedName>
</protein>
<dbReference type="EMBL" id="ACVQ01000015">
    <property type="protein sequence ID" value="EET80164.1"/>
    <property type="molecule type" value="Genomic_DNA"/>
</dbReference>
<name>C6RES0_9BACT</name>
<dbReference type="Proteomes" id="UP000003107">
    <property type="component" value="Unassembled WGS sequence"/>
</dbReference>
<feature type="transmembrane region" description="Helical" evidence="1">
    <location>
        <begin position="17"/>
        <end position="36"/>
    </location>
</feature>
<dbReference type="GeneID" id="60989875"/>
<organism evidence="2 3">
    <name type="scientific">Campylobacter showae RM3277</name>
    <dbReference type="NCBI Taxonomy" id="553219"/>
    <lineage>
        <taxon>Bacteria</taxon>
        <taxon>Pseudomonadati</taxon>
        <taxon>Campylobacterota</taxon>
        <taxon>Epsilonproteobacteria</taxon>
        <taxon>Campylobacterales</taxon>
        <taxon>Campylobacteraceae</taxon>
        <taxon>Campylobacter</taxon>
    </lineage>
</organism>